<evidence type="ECO:0000313" key="2">
    <source>
        <dbReference type="EMBL" id="GAA3531941.1"/>
    </source>
</evidence>
<organism evidence="2 3">
    <name type="scientific">Zobellella aerophila</name>
    <dbReference type="NCBI Taxonomy" id="870480"/>
    <lineage>
        <taxon>Bacteria</taxon>
        <taxon>Pseudomonadati</taxon>
        <taxon>Pseudomonadota</taxon>
        <taxon>Gammaproteobacteria</taxon>
        <taxon>Aeromonadales</taxon>
        <taxon>Aeromonadaceae</taxon>
        <taxon>Zobellella</taxon>
    </lineage>
</organism>
<dbReference type="InterPro" id="IPR004360">
    <property type="entry name" value="Glyas_Fos-R_dOase_dom"/>
</dbReference>
<dbReference type="PANTHER" id="PTHR34109:SF1">
    <property type="entry name" value="VOC DOMAIN-CONTAINING PROTEIN"/>
    <property type="match status" value="1"/>
</dbReference>
<keyword evidence="3" id="KW-1185">Reference proteome</keyword>
<dbReference type="InterPro" id="IPR029068">
    <property type="entry name" value="Glyas_Bleomycin-R_OHBP_Dase"/>
</dbReference>
<gene>
    <name evidence="2" type="primary">phnB</name>
    <name evidence="2" type="ORF">GCM10022394_09050</name>
</gene>
<dbReference type="CDD" id="cd07246">
    <property type="entry name" value="VOC_like"/>
    <property type="match status" value="1"/>
</dbReference>
<protein>
    <submittedName>
        <fullName evidence="2">Dot/Icm type IV secretion system effector PhnB</fullName>
    </submittedName>
</protein>
<proteinExistence type="predicted"/>
<dbReference type="InterPro" id="IPR037523">
    <property type="entry name" value="VOC_core"/>
</dbReference>
<evidence type="ECO:0000313" key="3">
    <source>
        <dbReference type="Proteomes" id="UP001500795"/>
    </source>
</evidence>
<dbReference type="SUPFAM" id="SSF54593">
    <property type="entry name" value="Glyoxalase/Bleomycin resistance protein/Dihydroxybiphenyl dioxygenase"/>
    <property type="match status" value="1"/>
</dbReference>
<comment type="caution">
    <text evidence="2">The sequence shown here is derived from an EMBL/GenBank/DDBJ whole genome shotgun (WGS) entry which is preliminary data.</text>
</comment>
<dbReference type="Pfam" id="PF00903">
    <property type="entry name" value="Glyoxalase"/>
    <property type="match status" value="1"/>
</dbReference>
<name>A0ABP6VBG2_9GAMM</name>
<reference evidence="3" key="1">
    <citation type="journal article" date="2019" name="Int. J. Syst. Evol. Microbiol.">
        <title>The Global Catalogue of Microorganisms (GCM) 10K type strain sequencing project: providing services to taxonomists for standard genome sequencing and annotation.</title>
        <authorList>
            <consortium name="The Broad Institute Genomics Platform"/>
            <consortium name="The Broad Institute Genome Sequencing Center for Infectious Disease"/>
            <person name="Wu L."/>
            <person name="Ma J."/>
        </authorList>
    </citation>
    <scope>NUCLEOTIDE SEQUENCE [LARGE SCALE GENOMIC DNA]</scope>
    <source>
        <strain evidence="3">JCM 17110</strain>
    </source>
</reference>
<dbReference type="PROSITE" id="PS51819">
    <property type="entry name" value="VOC"/>
    <property type="match status" value="1"/>
</dbReference>
<dbReference type="PANTHER" id="PTHR34109">
    <property type="entry name" value="BNAUNNG04460D PROTEIN-RELATED"/>
    <property type="match status" value="1"/>
</dbReference>
<accession>A0ABP6VBG2</accession>
<evidence type="ECO:0000259" key="1">
    <source>
        <dbReference type="PROSITE" id="PS51819"/>
    </source>
</evidence>
<feature type="domain" description="VOC" evidence="1">
    <location>
        <begin position="9"/>
        <end position="134"/>
    </location>
</feature>
<dbReference type="Gene3D" id="3.30.720.120">
    <property type="match status" value="1"/>
</dbReference>
<sequence>MPVKPIPEGYASVTPYLSIKGAAQAIAFYQQAFDAVELFRMAAPDEKIGHAELQIGNTRIMLADSCDQEAFRDPLQLGGSSIGLYLYVADVDAQFAKALAAGAREIREPQDQFYGDRTGTLADPFGHIWFLASHVEDLSEEDIARRAQELFQQADI</sequence>
<dbReference type="Gene3D" id="3.30.720.110">
    <property type="match status" value="1"/>
</dbReference>
<dbReference type="Proteomes" id="UP001500795">
    <property type="component" value="Unassembled WGS sequence"/>
</dbReference>
<dbReference type="RefSeq" id="WP_344955180.1">
    <property type="nucleotide sequence ID" value="NZ_BAABCX010000001.1"/>
</dbReference>
<dbReference type="EMBL" id="BAABCX010000001">
    <property type="protein sequence ID" value="GAA3531941.1"/>
    <property type="molecule type" value="Genomic_DNA"/>
</dbReference>